<evidence type="ECO:0000256" key="3">
    <source>
        <dbReference type="ARBA" id="ARBA00023163"/>
    </source>
</evidence>
<feature type="domain" description="HTH asnC-type" evidence="4">
    <location>
        <begin position="12"/>
        <end position="85"/>
    </location>
</feature>
<dbReference type="Proteomes" id="UP000199297">
    <property type="component" value="Unassembled WGS sequence"/>
</dbReference>
<gene>
    <name evidence="5" type="ORF">SAMN05216262_104180</name>
</gene>
<keyword evidence="6" id="KW-1185">Reference proteome</keyword>
<dbReference type="AlphaFoldDB" id="A0A1H7LKM1"/>
<evidence type="ECO:0000259" key="4">
    <source>
        <dbReference type="PROSITE" id="PS50956"/>
    </source>
</evidence>
<keyword evidence="3" id="KW-0804">Transcription</keyword>
<dbReference type="SMART" id="SM00344">
    <property type="entry name" value="HTH_ASNC"/>
    <property type="match status" value="1"/>
</dbReference>
<dbReference type="InterPro" id="IPR019887">
    <property type="entry name" value="Tscrpt_reg_AsnC/Lrp_C"/>
</dbReference>
<dbReference type="SUPFAM" id="SSF46785">
    <property type="entry name" value="Winged helix' DNA-binding domain"/>
    <property type="match status" value="1"/>
</dbReference>
<dbReference type="PANTHER" id="PTHR30154">
    <property type="entry name" value="LEUCINE-RESPONSIVE REGULATORY PROTEIN"/>
    <property type="match status" value="1"/>
</dbReference>
<dbReference type="GO" id="GO:0043200">
    <property type="term" value="P:response to amino acid"/>
    <property type="evidence" value="ECO:0007669"/>
    <property type="project" value="TreeGrafter"/>
</dbReference>
<dbReference type="GO" id="GO:0005829">
    <property type="term" value="C:cytosol"/>
    <property type="evidence" value="ECO:0007669"/>
    <property type="project" value="TreeGrafter"/>
</dbReference>
<dbReference type="Pfam" id="PF01037">
    <property type="entry name" value="AsnC_trans_reg"/>
    <property type="match status" value="1"/>
</dbReference>
<dbReference type="EMBL" id="FOBI01000004">
    <property type="protein sequence ID" value="SEK99015.1"/>
    <property type="molecule type" value="Genomic_DNA"/>
</dbReference>
<dbReference type="PRINTS" id="PR00033">
    <property type="entry name" value="HTHASNC"/>
</dbReference>
<name>A0A1H7LKM1_9GAMM</name>
<dbReference type="InterPro" id="IPR000485">
    <property type="entry name" value="AsnC-type_HTH_dom"/>
</dbReference>
<dbReference type="OrthoDB" id="9809462at2"/>
<proteinExistence type="predicted"/>
<dbReference type="Gene3D" id="1.10.10.10">
    <property type="entry name" value="Winged helix-like DNA-binding domain superfamily/Winged helix DNA-binding domain"/>
    <property type="match status" value="1"/>
</dbReference>
<keyword evidence="1" id="KW-0805">Transcription regulation</keyword>
<organism evidence="5 6">
    <name type="scientific">Colwellia chukchiensis</name>
    <dbReference type="NCBI Taxonomy" id="641665"/>
    <lineage>
        <taxon>Bacteria</taxon>
        <taxon>Pseudomonadati</taxon>
        <taxon>Pseudomonadota</taxon>
        <taxon>Gammaproteobacteria</taxon>
        <taxon>Alteromonadales</taxon>
        <taxon>Colwelliaceae</taxon>
        <taxon>Colwellia</taxon>
    </lineage>
</organism>
<evidence type="ECO:0000256" key="1">
    <source>
        <dbReference type="ARBA" id="ARBA00023015"/>
    </source>
</evidence>
<dbReference type="InterPro" id="IPR036388">
    <property type="entry name" value="WH-like_DNA-bd_sf"/>
</dbReference>
<dbReference type="Gene3D" id="3.30.70.920">
    <property type="match status" value="1"/>
</dbReference>
<dbReference type="InterPro" id="IPR019888">
    <property type="entry name" value="Tscrpt_reg_AsnC-like"/>
</dbReference>
<evidence type="ECO:0000313" key="6">
    <source>
        <dbReference type="Proteomes" id="UP000199297"/>
    </source>
</evidence>
<dbReference type="STRING" id="641665.GCA_002104455_02826"/>
<evidence type="ECO:0000256" key="2">
    <source>
        <dbReference type="ARBA" id="ARBA00023125"/>
    </source>
</evidence>
<sequence>MTKVSTRPYLHDRLDQELIALLRADARASISTLSGQLNVSRGTVQNRLDRLISSGAILGFTVRAHSAIETDAIKAIMMIEVVGRSTSAVIKTLKGLPQLTKLHTTNGAWDLVAELQVSSLIEFDHVLAQVRMISGVLNSETSILLTSA</sequence>
<dbReference type="Pfam" id="PF13404">
    <property type="entry name" value="HTH_AsnC-type"/>
    <property type="match status" value="1"/>
</dbReference>
<dbReference type="GO" id="GO:0043565">
    <property type="term" value="F:sequence-specific DNA binding"/>
    <property type="evidence" value="ECO:0007669"/>
    <property type="project" value="InterPro"/>
</dbReference>
<dbReference type="InterPro" id="IPR036390">
    <property type="entry name" value="WH_DNA-bd_sf"/>
</dbReference>
<dbReference type="RefSeq" id="WP_085284359.1">
    <property type="nucleotide sequence ID" value="NZ_FOBI01000004.1"/>
</dbReference>
<evidence type="ECO:0000313" key="5">
    <source>
        <dbReference type="EMBL" id="SEK99015.1"/>
    </source>
</evidence>
<dbReference type="InterPro" id="IPR011008">
    <property type="entry name" value="Dimeric_a/b-barrel"/>
</dbReference>
<dbReference type="SUPFAM" id="SSF54909">
    <property type="entry name" value="Dimeric alpha+beta barrel"/>
    <property type="match status" value="1"/>
</dbReference>
<protein>
    <submittedName>
        <fullName evidence="5">Transcriptional regulator, AsnC family</fullName>
    </submittedName>
</protein>
<dbReference type="PANTHER" id="PTHR30154:SF53">
    <property type="entry name" value="HTH-TYPE TRANSCRIPTIONAL REGULATOR LRPC"/>
    <property type="match status" value="1"/>
</dbReference>
<reference evidence="6" key="1">
    <citation type="submission" date="2016-10" db="EMBL/GenBank/DDBJ databases">
        <authorList>
            <person name="Varghese N."/>
            <person name="Submissions S."/>
        </authorList>
    </citation>
    <scope>NUCLEOTIDE SEQUENCE [LARGE SCALE GENOMIC DNA]</scope>
    <source>
        <strain evidence="6">CGMCC 1.9127</strain>
    </source>
</reference>
<keyword evidence="2" id="KW-0238">DNA-binding</keyword>
<dbReference type="PROSITE" id="PS50956">
    <property type="entry name" value="HTH_ASNC_2"/>
    <property type="match status" value="1"/>
</dbReference>
<accession>A0A1H7LKM1</accession>